<dbReference type="EMBL" id="JAUKTV010000001">
    <property type="protein sequence ID" value="KAK0748411.1"/>
    <property type="molecule type" value="Genomic_DNA"/>
</dbReference>
<comment type="caution">
    <text evidence="1">The sequence shown here is derived from an EMBL/GenBank/DDBJ whole genome shotgun (WGS) entry which is preliminary data.</text>
</comment>
<protein>
    <submittedName>
        <fullName evidence="1">Uncharacterized protein</fullName>
    </submittedName>
</protein>
<proteinExistence type="predicted"/>
<accession>A0AA40K724</accession>
<sequence length="308" mass="34541">MSPPTDTVPTGPILTAPPPWNTKATMYLIPFWTSSRTAANLPEKAYHPFEYQSSFSSPQASGKPLGGLSMVQIIRYHSTPVGPYDELILCPGTFEYPLPDSQHEAEPTTKKKTGKAMRITRIYVSQKYTCWNGRKLWNLPKHLAHFIWSTPDPSNPEIQTLRVYPHDHSPPGGVPYNPAEPTPSTTPFFKCTLKVIPYLPSFPFSNLWLPKMGIDVSLVQPPLPENSQASQGELPGTSEWVKMGGYEQVSKRCKVMWADLNQKEDGEEGKGEDNFFPGLKRWNLGVVMEDGEANFVEGERWAAPRHTL</sequence>
<evidence type="ECO:0000313" key="1">
    <source>
        <dbReference type="EMBL" id="KAK0748411.1"/>
    </source>
</evidence>
<dbReference type="AlphaFoldDB" id="A0AA40K724"/>
<dbReference type="InterPro" id="IPR023375">
    <property type="entry name" value="ADC_dom_sf"/>
</dbReference>
<reference evidence="1" key="1">
    <citation type="submission" date="2023-06" db="EMBL/GenBank/DDBJ databases">
        <title>Genome-scale phylogeny and comparative genomics of the fungal order Sordariales.</title>
        <authorList>
            <consortium name="Lawrence Berkeley National Laboratory"/>
            <person name="Hensen N."/>
            <person name="Bonometti L."/>
            <person name="Westerberg I."/>
            <person name="Brannstrom I.O."/>
            <person name="Guillou S."/>
            <person name="Cros-Aarteil S."/>
            <person name="Calhoun S."/>
            <person name="Haridas S."/>
            <person name="Kuo A."/>
            <person name="Mondo S."/>
            <person name="Pangilinan J."/>
            <person name="Riley R."/>
            <person name="Labutti K."/>
            <person name="Andreopoulos B."/>
            <person name="Lipzen A."/>
            <person name="Chen C."/>
            <person name="Yanf M."/>
            <person name="Daum C."/>
            <person name="Ng V."/>
            <person name="Clum A."/>
            <person name="Steindorff A."/>
            <person name="Ohm R."/>
            <person name="Martin F."/>
            <person name="Silar P."/>
            <person name="Natvig D."/>
            <person name="Lalanne C."/>
            <person name="Gautier V."/>
            <person name="Ament-Velasquez S.L."/>
            <person name="Kruys A."/>
            <person name="Hutchinson M.I."/>
            <person name="Powell A.J."/>
            <person name="Barry K."/>
            <person name="Miller A.N."/>
            <person name="Grigoriev I.V."/>
            <person name="Debuchy R."/>
            <person name="Gladieux P."/>
            <person name="Thoren M.H."/>
            <person name="Johannesson H."/>
        </authorList>
    </citation>
    <scope>NUCLEOTIDE SEQUENCE</scope>
    <source>
        <strain evidence="1">CBS 540.89</strain>
    </source>
</reference>
<dbReference type="PANTHER" id="PTHR40518:SF1">
    <property type="entry name" value="ACETOACETATE DECARBOXYLASE"/>
    <property type="match status" value="1"/>
</dbReference>
<organism evidence="1 2">
    <name type="scientific">Apiosordaria backusii</name>
    <dbReference type="NCBI Taxonomy" id="314023"/>
    <lineage>
        <taxon>Eukaryota</taxon>
        <taxon>Fungi</taxon>
        <taxon>Dikarya</taxon>
        <taxon>Ascomycota</taxon>
        <taxon>Pezizomycotina</taxon>
        <taxon>Sordariomycetes</taxon>
        <taxon>Sordariomycetidae</taxon>
        <taxon>Sordariales</taxon>
        <taxon>Lasiosphaeriaceae</taxon>
        <taxon>Apiosordaria</taxon>
    </lineage>
</organism>
<evidence type="ECO:0000313" key="2">
    <source>
        <dbReference type="Proteomes" id="UP001172159"/>
    </source>
</evidence>
<keyword evidence="2" id="KW-1185">Reference proteome</keyword>
<name>A0AA40K724_9PEZI</name>
<dbReference type="PANTHER" id="PTHR40518">
    <property type="entry name" value="ACETOACETATE DECARBOXYLASE"/>
    <property type="match status" value="1"/>
</dbReference>
<dbReference type="SUPFAM" id="SSF160104">
    <property type="entry name" value="Acetoacetate decarboxylase-like"/>
    <property type="match status" value="1"/>
</dbReference>
<dbReference type="Gene3D" id="2.40.400.10">
    <property type="entry name" value="Acetoacetate decarboxylase-like"/>
    <property type="match status" value="1"/>
</dbReference>
<dbReference type="Proteomes" id="UP001172159">
    <property type="component" value="Unassembled WGS sequence"/>
</dbReference>
<gene>
    <name evidence="1" type="ORF">B0T21DRAFT_380249</name>
</gene>